<name>A0ABW0LTY8_9BACL</name>
<dbReference type="Proteomes" id="UP001596105">
    <property type="component" value="Unassembled WGS sequence"/>
</dbReference>
<keyword evidence="4" id="KW-1185">Reference proteome</keyword>
<comment type="caution">
    <text evidence="3">The sequence shown here is derived from an EMBL/GenBank/DDBJ whole genome shotgun (WGS) entry which is preliminary data.</text>
</comment>
<evidence type="ECO:0000313" key="4">
    <source>
        <dbReference type="Proteomes" id="UP001596105"/>
    </source>
</evidence>
<dbReference type="RefSeq" id="WP_378081620.1">
    <property type="nucleotide sequence ID" value="NZ_JBHSMH010000011.1"/>
</dbReference>
<dbReference type="InterPro" id="IPR003615">
    <property type="entry name" value="HNH_nuc"/>
</dbReference>
<dbReference type="Gene3D" id="1.10.30.50">
    <property type="match status" value="1"/>
</dbReference>
<keyword evidence="3" id="KW-0255">Endonuclease</keyword>
<accession>A0ABW0LTY8</accession>
<organism evidence="3 4">
    <name type="scientific">Cohnella suwonensis</name>
    <dbReference type="NCBI Taxonomy" id="696072"/>
    <lineage>
        <taxon>Bacteria</taxon>
        <taxon>Bacillati</taxon>
        <taxon>Bacillota</taxon>
        <taxon>Bacilli</taxon>
        <taxon>Bacillales</taxon>
        <taxon>Paenibacillaceae</taxon>
        <taxon>Cohnella</taxon>
    </lineage>
</organism>
<evidence type="ECO:0000313" key="3">
    <source>
        <dbReference type="EMBL" id="MFC5468432.1"/>
    </source>
</evidence>
<dbReference type="EMBL" id="JBHSMH010000011">
    <property type="protein sequence ID" value="MFC5468432.1"/>
    <property type="molecule type" value="Genomic_DNA"/>
</dbReference>
<dbReference type="Pfam" id="PF26348">
    <property type="entry name" value="SRA_ScoMcrA"/>
    <property type="match status" value="1"/>
</dbReference>
<dbReference type="InterPro" id="IPR058712">
    <property type="entry name" value="SRA_ScoMcrA"/>
</dbReference>
<dbReference type="InterPro" id="IPR002711">
    <property type="entry name" value="HNH"/>
</dbReference>
<evidence type="ECO:0000256" key="1">
    <source>
        <dbReference type="SAM" id="MobiDB-lite"/>
    </source>
</evidence>
<feature type="region of interest" description="Disordered" evidence="1">
    <location>
        <begin position="159"/>
        <end position="184"/>
    </location>
</feature>
<protein>
    <submittedName>
        <fullName evidence="3">HNH endonuclease</fullName>
    </submittedName>
</protein>
<gene>
    <name evidence="3" type="ORF">ACFPPD_06845</name>
</gene>
<feature type="compositionally biased region" description="Basic and acidic residues" evidence="1">
    <location>
        <begin position="159"/>
        <end position="169"/>
    </location>
</feature>
<dbReference type="SMART" id="SM00507">
    <property type="entry name" value="HNHc"/>
    <property type="match status" value="1"/>
</dbReference>
<dbReference type="GO" id="GO:0004519">
    <property type="term" value="F:endonuclease activity"/>
    <property type="evidence" value="ECO:0007669"/>
    <property type="project" value="UniProtKB-KW"/>
</dbReference>
<dbReference type="Pfam" id="PF01844">
    <property type="entry name" value="HNH"/>
    <property type="match status" value="1"/>
</dbReference>
<dbReference type="CDD" id="cd00085">
    <property type="entry name" value="HNHc"/>
    <property type="match status" value="1"/>
</dbReference>
<reference evidence="4" key="1">
    <citation type="journal article" date="2019" name="Int. J. Syst. Evol. Microbiol.">
        <title>The Global Catalogue of Microorganisms (GCM) 10K type strain sequencing project: providing services to taxonomists for standard genome sequencing and annotation.</title>
        <authorList>
            <consortium name="The Broad Institute Genomics Platform"/>
            <consortium name="The Broad Institute Genome Sequencing Center for Infectious Disease"/>
            <person name="Wu L."/>
            <person name="Ma J."/>
        </authorList>
    </citation>
    <scope>NUCLEOTIDE SEQUENCE [LARGE SCALE GENOMIC DNA]</scope>
    <source>
        <strain evidence="4">CCUG 57113</strain>
    </source>
</reference>
<feature type="domain" description="HNH nuclease" evidence="2">
    <location>
        <begin position="194"/>
        <end position="249"/>
    </location>
</feature>
<keyword evidence="3" id="KW-0540">Nuclease</keyword>
<evidence type="ECO:0000259" key="2">
    <source>
        <dbReference type="SMART" id="SM00507"/>
    </source>
</evidence>
<proteinExistence type="predicted"/>
<keyword evidence="3" id="KW-0378">Hydrolase</keyword>
<sequence>MPINIQPGDVLNNNDISTFFLCSSQGGMRRSIRTNSLVIVSDHTKSLYEDRWEGDVFHYTGMGMNGDQDINFMQNRTLAESGHNGVEIHLFEVFEPTRYIYIGQVKNVASPYQEDQLGESRTPRKVWIFPLVALGPRPIIPSEVIERKALERDKIARKMSDDELAERAAHSSRRPSRRESTGTVFERNPFVTENAKRWSNGICQLCDQPAPFQNKKGEPHLHTHHIDWLYRGGDDSIENTVAVCPNCHDKLHILNRPGDVAFLKQKVRRYLLNN</sequence>